<keyword evidence="4 8" id="KW-0554">One-carbon metabolism</keyword>
<dbReference type="InterPro" id="IPR001085">
    <property type="entry name" value="Ser_HO-MeTrfase"/>
</dbReference>
<evidence type="ECO:0000256" key="7">
    <source>
        <dbReference type="ARBA" id="ARBA00022898"/>
    </source>
</evidence>
<dbReference type="InterPro" id="IPR019798">
    <property type="entry name" value="Ser_HO-MeTrfase_PLP_BS"/>
</dbReference>
<feature type="site" description="Plays an important role in substrate specificity" evidence="8">
    <location>
        <position position="286"/>
    </location>
</feature>
<dbReference type="PANTHER" id="PTHR11680">
    <property type="entry name" value="SERINE HYDROXYMETHYLTRANSFERASE"/>
    <property type="match status" value="1"/>
</dbReference>
<feature type="binding site" evidence="8">
    <location>
        <begin position="179"/>
        <end position="181"/>
    </location>
    <ligand>
        <name>(6S)-5,6,7,8-tetrahydrofolate</name>
        <dbReference type="ChEBI" id="CHEBI:57453"/>
    </ligand>
</feature>
<dbReference type="FunFam" id="3.40.640.10:FF:000060">
    <property type="entry name" value="Serine hydroxymethyltransferase"/>
    <property type="match status" value="1"/>
</dbReference>
<dbReference type="RefSeq" id="WP_098038429.1">
    <property type="nucleotide sequence ID" value="NZ_CWGJ01000012.1"/>
</dbReference>
<dbReference type="OrthoDB" id="9803846at2"/>
<feature type="domain" description="Serine hydroxymethyltransferase-like" evidence="10">
    <location>
        <begin position="166"/>
        <end position="440"/>
    </location>
</feature>
<dbReference type="Proteomes" id="UP000220251">
    <property type="component" value="Unassembled WGS sequence"/>
</dbReference>
<dbReference type="Pfam" id="PF00464">
    <property type="entry name" value="SHMT"/>
    <property type="match status" value="2"/>
</dbReference>
<evidence type="ECO:0000313" key="12">
    <source>
        <dbReference type="Proteomes" id="UP000220251"/>
    </source>
</evidence>
<dbReference type="PANTHER" id="PTHR11680:SF35">
    <property type="entry name" value="SERINE HYDROXYMETHYLTRANSFERASE 1"/>
    <property type="match status" value="1"/>
</dbReference>
<dbReference type="UniPathway" id="UPA00288">
    <property type="reaction ID" value="UER01023"/>
</dbReference>
<dbReference type="InterPro" id="IPR049943">
    <property type="entry name" value="Ser_HO-MeTrfase-like"/>
</dbReference>
<evidence type="ECO:0000256" key="1">
    <source>
        <dbReference type="ARBA" id="ARBA00001933"/>
    </source>
</evidence>
<dbReference type="SUPFAM" id="SSF53383">
    <property type="entry name" value="PLP-dependent transferases"/>
    <property type="match status" value="1"/>
</dbReference>
<keyword evidence="3 8" id="KW-0963">Cytoplasm</keyword>
<feature type="domain" description="Serine hydroxymethyltransferase-like" evidence="10">
    <location>
        <begin position="34"/>
        <end position="133"/>
    </location>
</feature>
<evidence type="ECO:0000313" key="11">
    <source>
        <dbReference type="EMBL" id="CRX38574.1"/>
    </source>
</evidence>
<dbReference type="GO" id="GO:0004372">
    <property type="term" value="F:glycine hydroxymethyltransferase activity"/>
    <property type="evidence" value="ECO:0007669"/>
    <property type="project" value="UniProtKB-UniRule"/>
</dbReference>
<keyword evidence="7 8" id="KW-0663">Pyridoxal phosphate</keyword>
<evidence type="ECO:0000259" key="10">
    <source>
        <dbReference type="Pfam" id="PF00464"/>
    </source>
</evidence>
<comment type="cofactor">
    <cofactor evidence="1 8 9">
        <name>pyridoxal 5'-phosphate</name>
        <dbReference type="ChEBI" id="CHEBI:597326"/>
    </cofactor>
</comment>
<comment type="pathway">
    <text evidence="8">One-carbon metabolism; tetrahydrofolate interconversion.</text>
</comment>
<dbReference type="NCBIfam" id="NF000586">
    <property type="entry name" value="PRK00011.1"/>
    <property type="match status" value="1"/>
</dbReference>
<evidence type="ECO:0000256" key="2">
    <source>
        <dbReference type="ARBA" id="ARBA00006376"/>
    </source>
</evidence>
<dbReference type="InterPro" id="IPR039429">
    <property type="entry name" value="SHMT-like_dom"/>
</dbReference>
<name>A0A0H5DS75_9BACT</name>
<dbReference type="EMBL" id="CWGJ01000012">
    <property type="protein sequence ID" value="CRX38574.1"/>
    <property type="molecule type" value="Genomic_DNA"/>
</dbReference>
<gene>
    <name evidence="8 11" type="primary">glyA</name>
    <name evidence="11" type="ORF">ELAC_1233</name>
</gene>
<dbReference type="GO" id="GO:0019264">
    <property type="term" value="P:glycine biosynthetic process from serine"/>
    <property type="evidence" value="ECO:0007669"/>
    <property type="project" value="UniProtKB-UniRule"/>
</dbReference>
<dbReference type="UniPathway" id="UPA00193"/>
<sequence length="499" mass="54837">MNSLLENYLTKTPKESRSKAAIAYLASLDHIGTSSPEIQQSIIKEIQDQRTYLKLIASENYSSYAVQLAMGNLLTDKYAEGYPDHRFYAGCDNVDAVEKLAAEELARLFGAEYAYVQPHSGADANLIAFWAILLTRVQNKEVERLGKKSIDEFTSEEYEALRQLLCNQKVMGMALSSGGHLTHGYRHNVSSRMMKAVHYEVNPETGLLDYDALEKQVLEEKPLILLAGYSSYPRKINFERMRSIADKASATLMVDMAHFSGLVAGKVFTGPYNPVPYADIVTSTTHKTLRGPRGGFILAKEAFKDAVNKGCPLVMGGPLPHVMAAKAIAFKEANTQQFRDYAAQIVSNADALAKELIKNGIDIVTGGTENHLLIIDLRKMGINGRQAEKALRECHMTVNRNAVPNDPNGPWYTSGIRIGTPALTTLGMGEEEMKAIAKIIADVLKNTKPETLKTGGISKAQAVVAPQVQARVQEEIKELLAKHPLYPELVIEEAVSVAV</sequence>
<evidence type="ECO:0000256" key="9">
    <source>
        <dbReference type="PIRSR" id="PIRSR000412-50"/>
    </source>
</evidence>
<feature type="binding site" evidence="8">
    <location>
        <position position="301"/>
    </location>
    <ligand>
        <name>(6S)-5,6,7,8-tetrahydrofolate</name>
        <dbReference type="ChEBI" id="CHEBI:57453"/>
    </ligand>
</feature>
<keyword evidence="11" id="KW-0489">Methyltransferase</keyword>
<evidence type="ECO:0000256" key="4">
    <source>
        <dbReference type="ARBA" id="ARBA00022563"/>
    </source>
</evidence>
<dbReference type="PROSITE" id="PS00096">
    <property type="entry name" value="SHMT"/>
    <property type="match status" value="1"/>
</dbReference>
<accession>A0A0H5DS75</accession>
<dbReference type="GO" id="GO:0008168">
    <property type="term" value="F:methyltransferase activity"/>
    <property type="evidence" value="ECO:0007669"/>
    <property type="project" value="UniProtKB-KW"/>
</dbReference>
<evidence type="ECO:0000256" key="6">
    <source>
        <dbReference type="ARBA" id="ARBA00022679"/>
    </source>
</evidence>
<feature type="binding site" evidence="8">
    <location>
        <position position="175"/>
    </location>
    <ligand>
        <name>(6S)-5,6,7,8-tetrahydrofolate</name>
        <dbReference type="ChEBI" id="CHEBI:57453"/>
    </ligand>
</feature>
<keyword evidence="6 8" id="KW-0808">Transferase</keyword>
<keyword evidence="12" id="KW-1185">Reference proteome</keyword>
<evidence type="ECO:0000256" key="3">
    <source>
        <dbReference type="ARBA" id="ARBA00022490"/>
    </source>
</evidence>
<protein>
    <recommendedName>
        <fullName evidence="8">Serine hydroxymethyltransferase</fullName>
        <shortName evidence="8">SHMT</shortName>
        <shortName evidence="8">Serine methylase</shortName>
        <ecNumber evidence="8">2.1.2.1</ecNumber>
    </recommendedName>
</protein>
<dbReference type="GO" id="GO:0005829">
    <property type="term" value="C:cytosol"/>
    <property type="evidence" value="ECO:0007669"/>
    <property type="project" value="TreeGrafter"/>
</dbReference>
<dbReference type="InterPro" id="IPR015422">
    <property type="entry name" value="PyrdxlP-dep_Trfase_small"/>
</dbReference>
<dbReference type="EC" id="2.1.2.1" evidence="8"/>
<reference evidence="12" key="1">
    <citation type="submission" date="2015-06" db="EMBL/GenBank/DDBJ databases">
        <authorList>
            <person name="Bertelli C."/>
        </authorList>
    </citation>
    <scope>NUCLEOTIDE SEQUENCE [LARGE SCALE GENOMIC DNA]</scope>
    <source>
        <strain evidence="12">CRIB-30</strain>
    </source>
</reference>
<comment type="catalytic activity">
    <reaction evidence="8">
        <text>(6R)-5,10-methylene-5,6,7,8-tetrahydrofolate + glycine + H2O = (6S)-5,6,7,8-tetrahydrofolate + L-serine</text>
        <dbReference type="Rhea" id="RHEA:15481"/>
        <dbReference type="ChEBI" id="CHEBI:15377"/>
        <dbReference type="ChEBI" id="CHEBI:15636"/>
        <dbReference type="ChEBI" id="CHEBI:33384"/>
        <dbReference type="ChEBI" id="CHEBI:57305"/>
        <dbReference type="ChEBI" id="CHEBI:57453"/>
        <dbReference type="EC" id="2.1.2.1"/>
    </reaction>
</comment>
<organism evidence="11 12">
    <name type="scientific">Estrella lausannensis</name>
    <dbReference type="NCBI Taxonomy" id="483423"/>
    <lineage>
        <taxon>Bacteria</taxon>
        <taxon>Pseudomonadati</taxon>
        <taxon>Chlamydiota</taxon>
        <taxon>Chlamydiia</taxon>
        <taxon>Parachlamydiales</taxon>
        <taxon>Candidatus Criblamydiaceae</taxon>
        <taxon>Estrella</taxon>
    </lineage>
</organism>
<evidence type="ECO:0000256" key="8">
    <source>
        <dbReference type="HAMAP-Rule" id="MF_00051"/>
    </source>
</evidence>
<dbReference type="PIRSF" id="PIRSF000412">
    <property type="entry name" value="SHMT"/>
    <property type="match status" value="1"/>
</dbReference>
<dbReference type="AlphaFoldDB" id="A0A0H5DS75"/>
<dbReference type="Gene3D" id="3.90.1150.10">
    <property type="entry name" value="Aspartate Aminotransferase, domain 1"/>
    <property type="match status" value="2"/>
</dbReference>
<comment type="similarity">
    <text evidence="2 8">Belongs to the SHMT family.</text>
</comment>
<dbReference type="CDD" id="cd00378">
    <property type="entry name" value="SHMT"/>
    <property type="match status" value="1"/>
</dbReference>
<dbReference type="GO" id="GO:0035999">
    <property type="term" value="P:tetrahydrofolate interconversion"/>
    <property type="evidence" value="ECO:0007669"/>
    <property type="project" value="UniProtKB-UniRule"/>
</dbReference>
<dbReference type="HAMAP" id="MF_00051">
    <property type="entry name" value="SHMT"/>
    <property type="match status" value="1"/>
</dbReference>
<keyword evidence="5 8" id="KW-0028">Amino-acid biosynthesis</keyword>
<proteinExistence type="inferred from homology"/>
<comment type="caution">
    <text evidence="8">Lacks conserved residue(s) required for the propagation of feature annotation.</text>
</comment>
<dbReference type="NCBIfam" id="NF010094">
    <property type="entry name" value="PRK13580.1"/>
    <property type="match status" value="1"/>
</dbReference>
<dbReference type="GO" id="GO:0030170">
    <property type="term" value="F:pyridoxal phosphate binding"/>
    <property type="evidence" value="ECO:0007669"/>
    <property type="project" value="UniProtKB-UniRule"/>
</dbReference>
<comment type="function">
    <text evidence="8">Catalyzes the reversible interconversion of serine and glycine with tetrahydrofolate (THF) serving as the one-carbon carrier. This reaction serves as the major source of one-carbon groups required for the biosynthesis of purines, thymidylate, methionine, and other important biomolecules. Also exhibits THF-independent aldolase activity toward beta-hydroxyamino acids, producing glycine and aldehydes, via a retro-aldol mechanism.</text>
</comment>
<comment type="pathway">
    <text evidence="8">Amino-acid biosynthesis; glycine biosynthesis; glycine from L-serine: step 1/1.</text>
</comment>
<dbReference type="Gene3D" id="3.40.640.10">
    <property type="entry name" value="Type I PLP-dependent aspartate aminotransferase-like (Major domain)"/>
    <property type="match status" value="2"/>
</dbReference>
<feature type="modified residue" description="N6-(pyridoxal phosphate)lysine" evidence="8 9">
    <location>
        <position position="287"/>
    </location>
</feature>
<dbReference type="InterPro" id="IPR015424">
    <property type="entry name" value="PyrdxlP-dep_Trfase"/>
</dbReference>
<dbReference type="GO" id="GO:0032259">
    <property type="term" value="P:methylation"/>
    <property type="evidence" value="ECO:0007669"/>
    <property type="project" value="UniProtKB-KW"/>
</dbReference>
<comment type="subcellular location">
    <subcellularLocation>
        <location evidence="8">Cytoplasm</location>
    </subcellularLocation>
</comment>
<dbReference type="InterPro" id="IPR015421">
    <property type="entry name" value="PyrdxlP-dep_Trfase_major"/>
</dbReference>
<comment type="subunit">
    <text evidence="8">Homodimer.</text>
</comment>
<evidence type="ECO:0000256" key="5">
    <source>
        <dbReference type="ARBA" id="ARBA00022605"/>
    </source>
</evidence>